<evidence type="ECO:0000313" key="3">
    <source>
        <dbReference type="Proteomes" id="UP000228781"/>
    </source>
</evidence>
<feature type="non-terminal residue" evidence="2">
    <location>
        <position position="135"/>
    </location>
</feature>
<gene>
    <name evidence="2" type="ORF">CO059_01705</name>
</gene>
<dbReference type="Proteomes" id="UP000228781">
    <property type="component" value="Unassembled WGS sequence"/>
</dbReference>
<dbReference type="InterPro" id="IPR050066">
    <property type="entry name" value="UvrABC_protein_C"/>
</dbReference>
<comment type="caution">
    <text evidence="2">The sequence shown here is derived from an EMBL/GenBank/DDBJ whole genome shotgun (WGS) entry which is preliminary data.</text>
</comment>
<evidence type="ECO:0000313" key="2">
    <source>
        <dbReference type="EMBL" id="PJC22766.1"/>
    </source>
</evidence>
<dbReference type="AlphaFoldDB" id="A0A2M8EJ55"/>
<dbReference type="SUPFAM" id="SSF82771">
    <property type="entry name" value="GIY-YIG endonuclease"/>
    <property type="match status" value="1"/>
</dbReference>
<protein>
    <submittedName>
        <fullName evidence="2">Excinuclease ABC subunit C</fullName>
    </submittedName>
</protein>
<proteinExistence type="predicted"/>
<dbReference type="Gene3D" id="3.40.1440.10">
    <property type="entry name" value="GIY-YIG endonuclease"/>
    <property type="match status" value="1"/>
</dbReference>
<name>A0A2M8EJ55_UNCKA</name>
<evidence type="ECO:0000259" key="1">
    <source>
        <dbReference type="PROSITE" id="PS50164"/>
    </source>
</evidence>
<dbReference type="EMBL" id="PFSK01000020">
    <property type="protein sequence ID" value="PJC22766.1"/>
    <property type="molecule type" value="Genomic_DNA"/>
</dbReference>
<dbReference type="PROSITE" id="PS50164">
    <property type="entry name" value="GIY_YIG"/>
    <property type="match status" value="1"/>
</dbReference>
<dbReference type="GO" id="GO:0009380">
    <property type="term" value="C:excinuclease repair complex"/>
    <property type="evidence" value="ECO:0007669"/>
    <property type="project" value="TreeGrafter"/>
</dbReference>
<dbReference type="CDD" id="cd10434">
    <property type="entry name" value="GIY-YIG_UvrC_Cho"/>
    <property type="match status" value="1"/>
</dbReference>
<dbReference type="GO" id="GO:0006289">
    <property type="term" value="P:nucleotide-excision repair"/>
    <property type="evidence" value="ECO:0007669"/>
    <property type="project" value="InterPro"/>
</dbReference>
<dbReference type="InterPro" id="IPR000305">
    <property type="entry name" value="GIY-YIG_endonuc"/>
</dbReference>
<dbReference type="SMART" id="SM00465">
    <property type="entry name" value="GIYc"/>
    <property type="match status" value="1"/>
</dbReference>
<dbReference type="PANTHER" id="PTHR30562">
    <property type="entry name" value="UVRC/OXIDOREDUCTASE"/>
    <property type="match status" value="1"/>
</dbReference>
<feature type="domain" description="GIY-YIG" evidence="1">
    <location>
        <begin position="17"/>
        <end position="94"/>
    </location>
</feature>
<sequence length="135" mass="15727">MRKIYRLTKEEIARAPATIGVYQFLKDRKVLYIGKAVNVKARLASHLQNARLDPKEAAIVAEADRIKVIPTESEFQALLTEAKLIKDKKPKYNKIWRDDKSYLYLKITREEYPKVLLARAKDIPRAPKHLYFGPF</sequence>
<dbReference type="InterPro" id="IPR047296">
    <property type="entry name" value="GIY-YIG_UvrC_Cho"/>
</dbReference>
<dbReference type="Pfam" id="PF01541">
    <property type="entry name" value="GIY-YIG"/>
    <property type="match status" value="1"/>
</dbReference>
<dbReference type="InterPro" id="IPR035901">
    <property type="entry name" value="GIY-YIG_endonuc_sf"/>
</dbReference>
<reference evidence="3" key="1">
    <citation type="submission" date="2017-09" db="EMBL/GenBank/DDBJ databases">
        <title>Depth-based differentiation of microbial function through sediment-hosted aquifers and enrichment of novel symbionts in the deep terrestrial subsurface.</title>
        <authorList>
            <person name="Probst A.J."/>
            <person name="Ladd B."/>
            <person name="Jarett J.K."/>
            <person name="Geller-Mcgrath D.E."/>
            <person name="Sieber C.M.K."/>
            <person name="Emerson J.B."/>
            <person name="Anantharaman K."/>
            <person name="Thomas B.C."/>
            <person name="Malmstrom R."/>
            <person name="Stieglmeier M."/>
            <person name="Klingl A."/>
            <person name="Woyke T."/>
            <person name="Ryan C.M."/>
            <person name="Banfield J.F."/>
        </authorList>
    </citation>
    <scope>NUCLEOTIDE SEQUENCE [LARGE SCALE GENOMIC DNA]</scope>
</reference>
<dbReference type="PANTHER" id="PTHR30562:SF1">
    <property type="entry name" value="UVRABC SYSTEM PROTEIN C"/>
    <property type="match status" value="1"/>
</dbReference>
<organism evidence="2 3">
    <name type="scientific">candidate division WWE3 bacterium CG_4_9_14_0_2_um_filter_48_10</name>
    <dbReference type="NCBI Taxonomy" id="1975078"/>
    <lineage>
        <taxon>Bacteria</taxon>
        <taxon>Katanobacteria</taxon>
    </lineage>
</organism>
<accession>A0A2M8EJ55</accession>